<dbReference type="AlphaFoldDB" id="A0A1V4DAB6"/>
<dbReference type="EMBL" id="LAKD02000011">
    <property type="protein sequence ID" value="OPF82716.1"/>
    <property type="molecule type" value="Genomic_DNA"/>
</dbReference>
<evidence type="ECO:0000313" key="3">
    <source>
        <dbReference type="Proteomes" id="UP000033615"/>
    </source>
</evidence>
<gene>
    <name evidence="2" type="ORF">VT50_0206745</name>
</gene>
<sequence length="92" mass="9146">MARPQLTGLVDQDGDGVDGAAAGVRGVAQFEVPAAPAAAQGVLVGPAAQMGFDREVGGVPVPAGGGLGLGGVRRDPIEGRGERERGRRKDSS</sequence>
<proteinExistence type="predicted"/>
<comment type="caution">
    <text evidence="2">The sequence shown here is derived from an EMBL/GenBank/DDBJ whole genome shotgun (WGS) entry which is preliminary data.</text>
</comment>
<dbReference type="Proteomes" id="UP000033615">
    <property type="component" value="Unassembled WGS sequence"/>
</dbReference>
<keyword evidence="3" id="KW-1185">Reference proteome</keyword>
<name>A0A1V4DAB6_9ACTN</name>
<feature type="compositionally biased region" description="Basic and acidic residues" evidence="1">
    <location>
        <begin position="72"/>
        <end position="92"/>
    </location>
</feature>
<evidence type="ECO:0000313" key="2">
    <source>
        <dbReference type="EMBL" id="OPF82716.1"/>
    </source>
</evidence>
<feature type="region of interest" description="Disordered" evidence="1">
    <location>
        <begin position="61"/>
        <end position="92"/>
    </location>
</feature>
<reference evidence="2" key="1">
    <citation type="submission" date="2016-12" db="EMBL/GenBank/DDBJ databases">
        <title>Genome sequence of Streptomyces antioxidans MUSC 164.</title>
        <authorList>
            <person name="Lee L.-H."/>
            <person name="Ser H.-L."/>
        </authorList>
    </citation>
    <scope>NUCLEOTIDE SEQUENCE [LARGE SCALE GENOMIC DNA]</scope>
    <source>
        <strain evidence="2">MUSC 164</strain>
    </source>
</reference>
<organism evidence="2 3">
    <name type="scientific">Streptomyces antioxidans</name>
    <dbReference type="NCBI Taxonomy" id="1507734"/>
    <lineage>
        <taxon>Bacteria</taxon>
        <taxon>Bacillati</taxon>
        <taxon>Actinomycetota</taxon>
        <taxon>Actinomycetes</taxon>
        <taxon>Kitasatosporales</taxon>
        <taxon>Streptomycetaceae</taxon>
        <taxon>Streptomyces</taxon>
    </lineage>
</organism>
<evidence type="ECO:0000256" key="1">
    <source>
        <dbReference type="SAM" id="MobiDB-lite"/>
    </source>
</evidence>
<protein>
    <submittedName>
        <fullName evidence="2">Uncharacterized protein</fullName>
    </submittedName>
</protein>
<accession>A0A1V4DAB6</accession>